<dbReference type="EMBL" id="JAQQEZ010000009">
    <property type="protein sequence ID" value="MFM0002388.1"/>
    <property type="molecule type" value="Genomic_DNA"/>
</dbReference>
<sequence length="172" mass="18805">MTGKYIGKRAATGESRSHTDENFCLSDHVIPDYAEPAQRTNSSILPATLNGDDMIQMIDIGAVAGDTPEGYSNKVLTSVNDHDVHLSVMDAPFFWHFHPDSDETFFVVEGVLTIDFKDGSIDLQAGQLLTVPAGTRHRTRPVGARSVNLTVEKKDATTVQCDAPPHRRARAD</sequence>
<dbReference type="RefSeq" id="WP_408177736.1">
    <property type="nucleotide sequence ID" value="NZ_JAQQEZ010000009.1"/>
</dbReference>
<protein>
    <submittedName>
        <fullName evidence="2">Cupin domain-containing protein</fullName>
    </submittedName>
</protein>
<dbReference type="Gene3D" id="2.60.120.10">
    <property type="entry name" value="Jelly Rolls"/>
    <property type="match status" value="1"/>
</dbReference>
<dbReference type="Proteomes" id="UP001629230">
    <property type="component" value="Unassembled WGS sequence"/>
</dbReference>
<dbReference type="InterPro" id="IPR014710">
    <property type="entry name" value="RmlC-like_jellyroll"/>
</dbReference>
<dbReference type="Pfam" id="PF07883">
    <property type="entry name" value="Cupin_2"/>
    <property type="match status" value="1"/>
</dbReference>
<evidence type="ECO:0000313" key="2">
    <source>
        <dbReference type="EMBL" id="MFM0002388.1"/>
    </source>
</evidence>
<dbReference type="InterPro" id="IPR011051">
    <property type="entry name" value="RmlC_Cupin_sf"/>
</dbReference>
<gene>
    <name evidence="2" type="ORF">PQR57_15310</name>
</gene>
<dbReference type="CDD" id="cd02226">
    <property type="entry name" value="cupin_YdbB-like"/>
    <property type="match status" value="1"/>
</dbReference>
<organism evidence="2 3">
    <name type="scientific">Paraburkholderia dipogonis</name>
    <dbReference type="NCBI Taxonomy" id="1211383"/>
    <lineage>
        <taxon>Bacteria</taxon>
        <taxon>Pseudomonadati</taxon>
        <taxon>Pseudomonadota</taxon>
        <taxon>Betaproteobacteria</taxon>
        <taxon>Burkholderiales</taxon>
        <taxon>Burkholderiaceae</taxon>
        <taxon>Paraburkholderia</taxon>
    </lineage>
</organism>
<feature type="domain" description="Cupin type-2" evidence="1">
    <location>
        <begin position="95"/>
        <end position="144"/>
    </location>
</feature>
<keyword evidence="3" id="KW-1185">Reference proteome</keyword>
<reference evidence="2 3" key="1">
    <citation type="journal article" date="2024" name="Chem. Sci.">
        <title>Discovery of megapolipeptins by genome mining of a Burkholderiales bacteria collection.</title>
        <authorList>
            <person name="Paulo B.S."/>
            <person name="Recchia M.J.J."/>
            <person name="Lee S."/>
            <person name="Fergusson C.H."/>
            <person name="Romanowski S.B."/>
            <person name="Hernandez A."/>
            <person name="Krull N."/>
            <person name="Liu D.Y."/>
            <person name="Cavanagh H."/>
            <person name="Bos A."/>
            <person name="Gray C.A."/>
            <person name="Murphy B.T."/>
            <person name="Linington R.G."/>
            <person name="Eustaquio A.S."/>
        </authorList>
    </citation>
    <scope>NUCLEOTIDE SEQUENCE [LARGE SCALE GENOMIC DNA]</scope>
    <source>
        <strain evidence="2 3">RL17-350-BIC-A</strain>
    </source>
</reference>
<dbReference type="InterPro" id="IPR052044">
    <property type="entry name" value="PKS_Associated_Protein"/>
</dbReference>
<name>A0ABW9AR56_9BURK</name>
<comment type="caution">
    <text evidence="2">The sequence shown here is derived from an EMBL/GenBank/DDBJ whole genome shotgun (WGS) entry which is preliminary data.</text>
</comment>
<proteinExistence type="predicted"/>
<dbReference type="InterPro" id="IPR013096">
    <property type="entry name" value="Cupin_2"/>
</dbReference>
<dbReference type="SUPFAM" id="SSF51182">
    <property type="entry name" value="RmlC-like cupins"/>
    <property type="match status" value="1"/>
</dbReference>
<dbReference type="PANTHER" id="PTHR36114">
    <property type="entry name" value="16.7 KDA PROTEIN IN WHIE LOCUS"/>
    <property type="match status" value="1"/>
</dbReference>
<dbReference type="PANTHER" id="PTHR36114:SF1">
    <property type="entry name" value="16.7 KDA PROTEIN IN WHIE LOCUS"/>
    <property type="match status" value="1"/>
</dbReference>
<evidence type="ECO:0000259" key="1">
    <source>
        <dbReference type="Pfam" id="PF07883"/>
    </source>
</evidence>
<accession>A0ABW9AR56</accession>
<evidence type="ECO:0000313" key="3">
    <source>
        <dbReference type="Proteomes" id="UP001629230"/>
    </source>
</evidence>